<dbReference type="EMBL" id="JACBYW010000003">
    <property type="protein sequence ID" value="NYH78806.1"/>
    <property type="molecule type" value="Genomic_DNA"/>
</dbReference>
<sequence>MRHIASPLTTIAAVCVLALAATPAHAARGALTFLSRSGQKIAAIAHEPANGCHQLPDHWKKLGRVINGTNARILFSADSCGVKDPWTQRVVHPSGQGYVLPGTLSYHVLPES</sequence>
<protein>
    <submittedName>
        <fullName evidence="2">Uncharacterized protein</fullName>
    </submittedName>
</protein>
<reference evidence="2 3" key="1">
    <citation type="submission" date="2020-07" db="EMBL/GenBank/DDBJ databases">
        <title>Genomic Encyclopedia of Type Strains, Phase III (KMG-III): the genomes of soil and plant-associated and newly described type strains.</title>
        <authorList>
            <person name="Whitman W."/>
        </authorList>
    </citation>
    <scope>NUCLEOTIDE SEQUENCE [LARGE SCALE GENOMIC DNA]</scope>
    <source>
        <strain evidence="2 3">CECT 8576</strain>
    </source>
</reference>
<gene>
    <name evidence="2" type="ORF">FHR84_002131</name>
</gene>
<evidence type="ECO:0000313" key="2">
    <source>
        <dbReference type="EMBL" id="NYH78806.1"/>
    </source>
</evidence>
<organism evidence="2 3">
    <name type="scientific">Actinopolyspora biskrensis</name>
    <dbReference type="NCBI Taxonomy" id="1470178"/>
    <lineage>
        <taxon>Bacteria</taxon>
        <taxon>Bacillati</taxon>
        <taxon>Actinomycetota</taxon>
        <taxon>Actinomycetes</taxon>
        <taxon>Actinopolysporales</taxon>
        <taxon>Actinopolysporaceae</taxon>
        <taxon>Actinopolyspora</taxon>
    </lineage>
</organism>
<accession>A0A852Z5F1</accession>
<evidence type="ECO:0000256" key="1">
    <source>
        <dbReference type="SAM" id="SignalP"/>
    </source>
</evidence>
<dbReference type="RefSeq" id="WP_179535248.1">
    <property type="nucleotide sequence ID" value="NZ_JACBYW010000003.1"/>
</dbReference>
<dbReference type="AlphaFoldDB" id="A0A852Z5F1"/>
<dbReference type="Proteomes" id="UP000548304">
    <property type="component" value="Unassembled WGS sequence"/>
</dbReference>
<keyword evidence="1" id="KW-0732">Signal</keyword>
<name>A0A852Z5F1_9ACTN</name>
<keyword evidence="3" id="KW-1185">Reference proteome</keyword>
<evidence type="ECO:0000313" key="3">
    <source>
        <dbReference type="Proteomes" id="UP000548304"/>
    </source>
</evidence>
<proteinExistence type="predicted"/>
<feature type="signal peptide" evidence="1">
    <location>
        <begin position="1"/>
        <end position="26"/>
    </location>
</feature>
<feature type="chain" id="PRO_5032813822" evidence="1">
    <location>
        <begin position="27"/>
        <end position="112"/>
    </location>
</feature>
<comment type="caution">
    <text evidence="2">The sequence shown here is derived from an EMBL/GenBank/DDBJ whole genome shotgun (WGS) entry which is preliminary data.</text>
</comment>